<keyword evidence="4" id="KW-1185">Reference proteome</keyword>
<feature type="transmembrane region" description="Helical" evidence="2">
    <location>
        <begin position="63"/>
        <end position="80"/>
    </location>
</feature>
<keyword evidence="2" id="KW-1133">Transmembrane helix</keyword>
<accession>A0A939HIX6</accession>
<proteinExistence type="predicted"/>
<dbReference type="AlphaFoldDB" id="A0A939HIX6"/>
<comment type="caution">
    <text evidence="3">The sequence shown here is derived from an EMBL/GenBank/DDBJ whole genome shotgun (WGS) entry which is preliminary data.</text>
</comment>
<name>A0A939HIX6_9PROT</name>
<reference evidence="3" key="1">
    <citation type="submission" date="2021-03" db="EMBL/GenBank/DDBJ databases">
        <title>The complete genome sequence of Acetobacter sp. TBRC 12339.</title>
        <authorList>
            <person name="Charoenyingcharoen P."/>
            <person name="Yukphan P."/>
        </authorList>
    </citation>
    <scope>NUCLEOTIDE SEQUENCE</scope>
    <source>
        <strain evidence="3">TBRC 12339</strain>
    </source>
</reference>
<protein>
    <submittedName>
        <fullName evidence="3">DUF4405 domain-containing protein</fullName>
    </submittedName>
</protein>
<dbReference type="EMBL" id="JAFVMH010000001">
    <property type="protein sequence ID" value="MBO1324287.1"/>
    <property type="molecule type" value="Genomic_DNA"/>
</dbReference>
<feature type="transmembrane region" description="Helical" evidence="2">
    <location>
        <begin position="92"/>
        <end position="109"/>
    </location>
</feature>
<dbReference type="RefSeq" id="WP_207844919.1">
    <property type="nucleotide sequence ID" value="NZ_JAFVMH010000001.1"/>
</dbReference>
<feature type="compositionally biased region" description="Basic and acidic residues" evidence="1">
    <location>
        <begin position="229"/>
        <end position="245"/>
    </location>
</feature>
<feature type="compositionally biased region" description="Low complexity" evidence="1">
    <location>
        <begin position="193"/>
        <end position="210"/>
    </location>
</feature>
<evidence type="ECO:0000256" key="1">
    <source>
        <dbReference type="SAM" id="MobiDB-lite"/>
    </source>
</evidence>
<evidence type="ECO:0000313" key="3">
    <source>
        <dbReference type="EMBL" id="MBO1324287.1"/>
    </source>
</evidence>
<dbReference type="Proteomes" id="UP000664073">
    <property type="component" value="Unassembled WGS sequence"/>
</dbReference>
<keyword evidence="2" id="KW-0472">Membrane</keyword>
<evidence type="ECO:0000313" key="4">
    <source>
        <dbReference type="Proteomes" id="UP000664073"/>
    </source>
</evidence>
<feature type="transmembrane region" description="Helical" evidence="2">
    <location>
        <begin position="29"/>
        <end position="51"/>
    </location>
</feature>
<feature type="region of interest" description="Disordered" evidence="1">
    <location>
        <begin position="187"/>
        <end position="245"/>
    </location>
</feature>
<sequence>MPADPSTNPAGTAARTRTQNPLNVFMNRYGTPLTTGFFVISAVTGIALFFHWGPGSFHPMHEWLSMVLLVPFILHMVRNWNGLVGYARRGTLYVPLLLSVLAAAYFVFAPASPQVGNRQVAFRLASLATKAPISQLAPVLGMDVPELTHRLRAEHFTVEGENQSLDEISQANSRTTNEALAAIMQMHGGRQGRGQSARQADGQANGQAGDHAGDQGGSHADDQSGDPMNGEHRGDHHRDDRPAEN</sequence>
<gene>
    <name evidence="3" type="ORF">J2D77_03815</name>
</gene>
<organism evidence="3 4">
    <name type="scientific">Acetobacter garciniae</name>
    <dbReference type="NCBI Taxonomy" id="2817435"/>
    <lineage>
        <taxon>Bacteria</taxon>
        <taxon>Pseudomonadati</taxon>
        <taxon>Pseudomonadota</taxon>
        <taxon>Alphaproteobacteria</taxon>
        <taxon>Acetobacterales</taxon>
        <taxon>Acetobacteraceae</taxon>
        <taxon>Acetobacter</taxon>
    </lineage>
</organism>
<evidence type="ECO:0000256" key="2">
    <source>
        <dbReference type="SAM" id="Phobius"/>
    </source>
</evidence>
<keyword evidence="2" id="KW-0812">Transmembrane</keyword>